<dbReference type="VEuPathDB" id="FungiDB:jhhlp_005153"/>
<dbReference type="GO" id="GO:0005737">
    <property type="term" value="C:cytoplasm"/>
    <property type="evidence" value="ECO:0007669"/>
    <property type="project" value="UniProtKB-SubCell"/>
</dbReference>
<dbReference type="PROSITE" id="PS50082">
    <property type="entry name" value="WD_REPEATS_2"/>
    <property type="match status" value="1"/>
</dbReference>
<dbReference type="STRING" id="41688.A0A2N3N6Z9"/>
<keyword evidence="3 7" id="KW-0853">WD repeat</keyword>
<evidence type="ECO:0000256" key="3">
    <source>
        <dbReference type="ARBA" id="ARBA00022574"/>
    </source>
</evidence>
<dbReference type="Gene3D" id="3.30.1360.40">
    <property type="match status" value="1"/>
</dbReference>
<feature type="repeat" description="WD" evidence="7">
    <location>
        <begin position="237"/>
        <end position="286"/>
    </location>
</feature>
<evidence type="ECO:0000313" key="11">
    <source>
        <dbReference type="Proteomes" id="UP000233524"/>
    </source>
</evidence>
<dbReference type="SUPFAM" id="SSF50978">
    <property type="entry name" value="WD40 repeat-like"/>
    <property type="match status" value="3"/>
</dbReference>
<dbReference type="SUPFAM" id="SSF55194">
    <property type="entry name" value="Ribosome recycling factor, RRF"/>
    <property type="match status" value="1"/>
</dbReference>
<evidence type="ECO:0000259" key="9">
    <source>
        <dbReference type="Pfam" id="PF01765"/>
    </source>
</evidence>
<organism evidence="10 11">
    <name type="scientific">Lomentospora prolificans</name>
    <dbReference type="NCBI Taxonomy" id="41688"/>
    <lineage>
        <taxon>Eukaryota</taxon>
        <taxon>Fungi</taxon>
        <taxon>Dikarya</taxon>
        <taxon>Ascomycota</taxon>
        <taxon>Pezizomycotina</taxon>
        <taxon>Sordariomycetes</taxon>
        <taxon>Hypocreomycetidae</taxon>
        <taxon>Microascales</taxon>
        <taxon>Microascaceae</taxon>
        <taxon>Lomentospora</taxon>
    </lineage>
</organism>
<comment type="caution">
    <text evidence="10">The sequence shown here is derived from an EMBL/GenBank/DDBJ whole genome shotgun (WGS) entry which is preliminary data.</text>
</comment>
<dbReference type="Pfam" id="PF01765">
    <property type="entry name" value="RRF"/>
    <property type="match status" value="1"/>
</dbReference>
<dbReference type="InterPro" id="IPR023584">
    <property type="entry name" value="Ribosome_recyc_fac_dom"/>
</dbReference>
<name>A0A2N3N6Z9_9PEZI</name>
<evidence type="ECO:0000256" key="1">
    <source>
        <dbReference type="ARBA" id="ARBA00004496"/>
    </source>
</evidence>
<dbReference type="InterPro" id="IPR051973">
    <property type="entry name" value="tRNA_Anticodon_Mtase-Reg"/>
</dbReference>
<dbReference type="Pfam" id="PF00400">
    <property type="entry name" value="WD40"/>
    <property type="match status" value="1"/>
</dbReference>
<dbReference type="InParanoid" id="A0A2N3N6Z9"/>
<feature type="region of interest" description="Disordered" evidence="8">
    <location>
        <begin position="1195"/>
        <end position="1243"/>
    </location>
</feature>
<keyword evidence="2" id="KW-0963">Cytoplasm</keyword>
<sequence length="1426" mass="155643">MATQAVSYAARTSGTQNCRETVNWNKRLIVIDQNPYREVTLAPITALAFLTPDPSPATPPRAYLLVAEDTQLKIYDVERKRLCRQFIVFAEQSIHGIHVASRSILIWGSRSVTVCSVAAIESALGAGSDVPLTFVEAEASDWIYDGAISPIDPNSAVLVTAHNDVVPISWTDPAMGRPAISFGEAASPSRPILYAAHAKWLSADCVLVAAGTAFGEILVWTCRNGEAGRTSEVLHALVGHEGSIFGVHISDEIALPDGQSLRLLASCSDDRTIRVWDISDTSTSAPNPAHISAKSLLHEARETGFGSGGIDEGRAPKVPIAMAMGHISRIWHVKFAPIKGDKPSSPIIPLYSFGEDSTAQRWELDLSGFSREETGKLTNKSIFSNHEGKHLWATAMLLKDDGGHLIATGGADGKVSFINEDPIEETTDNPEEEEGTTALVTVSHETLPILEPAPGGRKALKGRNRHDFLHRYAFITQDTMLAVSKFGKLLKGEFTGEYAHWSEVTVDEHDMREDLKATAVITPATPGSAILGTTTKNLYLYSDGRLSHFESVHGKVLNLICLEQADASITFLLTMYDNNDIRILTADLDSRQIASNILLEGVDERFVLTSAGKFHGHLIIGSRNGFMEVFTLQDGRYTLSAQIDPRSDDAITSIVPLPGQKSLNKITFLTTNRDGKYRIYELEAEVGTAPQARLRHETSPPFGPQIENAWFSRNGDEPADLILSGFRSKDFVVWNETKRDFIASVDCGGAHRTFAHTRSPVTGHLRFAFTKVSRVHIHSQEHASSYTLKSGTHGREIRTVAAQESALPGETSPRTVSYFATGSEDTAIRIWERSGFSADLRCVASMKIHTTGIQSVKWCGRDYLLSSGGNEDFFVWRVSKLDADFAGLAVFCEAALPDKTAHCDLRITDFDVSVEGEECLLVTMAFSSSLFKTYRYKSPAPGTNAQGTFELLATGEYTGACLTQVRQLGSRREGLTSGVLTASTDGHIALWTLDSGDSRTYKLTSVTRIHQSSIKALDLRLLLDSDSARYLVTTTGDDNAVAAALVQTQADGPATVTEKTIVRSAHAAAINGVVSVSGGRVATVSNDQRFKIWKVTVGRTGGLGLTLEEDRYSGVADAGCVEFLGQSGEVVLCGVGMEVWKSWSPKVKGFSHGPTTIDQCTLTRLRKSQPLPRLTPSLQNLYAASRLRPHRAFSATPLYLKKKDKGSPKPSKSSKSSPAPSTSSSSTDEAGHASPTPMTPHNFAVTSRLSKFSDRYKTELKQFRQGGKSNPDVIGALPVPTRGGETFPLRELAQVVPRGGRTISLLVNDKSFVKPVMSAIQASEMFNQQPQKDPENELELIMKLEMERPEEVAKRLKDLCHRWRERVREVKTKRDKVIAAWGKDNVVTKDVKHKLSTELMDLVKKELAEIDKVEAQAIAQSGRSMG</sequence>
<dbReference type="Proteomes" id="UP000233524">
    <property type="component" value="Unassembled WGS sequence"/>
</dbReference>
<evidence type="ECO:0000256" key="8">
    <source>
        <dbReference type="SAM" id="MobiDB-lite"/>
    </source>
</evidence>
<dbReference type="PROSITE" id="PS00678">
    <property type="entry name" value="WD_REPEATS_1"/>
    <property type="match status" value="1"/>
</dbReference>
<feature type="domain" description="Ribosome recycling factor" evidence="9">
    <location>
        <begin position="1257"/>
        <end position="1417"/>
    </location>
</feature>
<dbReference type="Gene3D" id="2.130.10.10">
    <property type="entry name" value="YVTN repeat-like/Quinoprotein amine dehydrogenase"/>
    <property type="match status" value="3"/>
</dbReference>
<dbReference type="EMBL" id="NLAX01000697">
    <property type="protein sequence ID" value="PKS08211.1"/>
    <property type="molecule type" value="Genomic_DNA"/>
</dbReference>
<dbReference type="GO" id="GO:0030488">
    <property type="term" value="P:tRNA methylation"/>
    <property type="evidence" value="ECO:0007669"/>
    <property type="project" value="TreeGrafter"/>
</dbReference>
<dbReference type="PANTHER" id="PTHR14344">
    <property type="entry name" value="WD REPEAT PROTEIN"/>
    <property type="match status" value="1"/>
</dbReference>
<dbReference type="OrthoDB" id="5594999at2759"/>
<keyword evidence="5" id="KW-0677">Repeat</keyword>
<gene>
    <name evidence="10" type="ORF">jhhlp_005153</name>
</gene>
<dbReference type="InterPro" id="IPR036322">
    <property type="entry name" value="WD40_repeat_dom_sf"/>
</dbReference>
<proteinExistence type="inferred from homology"/>
<dbReference type="InterPro" id="IPR036191">
    <property type="entry name" value="RRF_sf"/>
</dbReference>
<evidence type="ECO:0000313" key="10">
    <source>
        <dbReference type="EMBL" id="PKS08211.1"/>
    </source>
</evidence>
<dbReference type="SMART" id="SM00320">
    <property type="entry name" value="WD40"/>
    <property type="match status" value="6"/>
</dbReference>
<evidence type="ECO:0000256" key="2">
    <source>
        <dbReference type="ARBA" id="ARBA00022490"/>
    </source>
</evidence>
<feature type="compositionally biased region" description="Low complexity" evidence="8">
    <location>
        <begin position="1208"/>
        <end position="1226"/>
    </location>
</feature>
<dbReference type="Gene3D" id="1.10.132.20">
    <property type="entry name" value="Ribosome-recycling factor"/>
    <property type="match status" value="1"/>
</dbReference>
<reference evidence="10 11" key="1">
    <citation type="journal article" date="2017" name="G3 (Bethesda)">
        <title>First Draft Genome Sequence of the Pathogenic Fungus Lomentospora prolificans (Formerly Scedosporium prolificans).</title>
        <authorList>
            <person name="Luo R."/>
            <person name="Zimin A."/>
            <person name="Workman R."/>
            <person name="Fan Y."/>
            <person name="Pertea G."/>
            <person name="Grossman N."/>
            <person name="Wear M.P."/>
            <person name="Jia B."/>
            <person name="Miller H."/>
            <person name="Casadevall A."/>
            <person name="Timp W."/>
            <person name="Zhang S.X."/>
            <person name="Salzberg S.L."/>
        </authorList>
    </citation>
    <scope>NUCLEOTIDE SEQUENCE [LARGE SCALE GENOMIC DNA]</scope>
    <source>
        <strain evidence="10 11">JHH-5317</strain>
    </source>
</reference>
<dbReference type="PANTHER" id="PTHR14344:SF3">
    <property type="entry name" value="WD REPEAT-CONTAINING PROTEIN 6"/>
    <property type="match status" value="1"/>
</dbReference>
<comment type="subcellular location">
    <subcellularLocation>
        <location evidence="1">Cytoplasm</location>
    </subcellularLocation>
</comment>
<accession>A0A2N3N6Z9</accession>
<keyword evidence="11" id="KW-1185">Reference proteome</keyword>
<comment type="similarity">
    <text evidence="6">Belongs to the WD repeat WDR6 family.</text>
</comment>
<dbReference type="FunCoup" id="A0A2N3N6Z9">
    <property type="interactions" value="571"/>
</dbReference>
<dbReference type="InterPro" id="IPR019775">
    <property type="entry name" value="WD40_repeat_CS"/>
</dbReference>
<protein>
    <recommendedName>
        <fullName evidence="9">Ribosome recycling factor domain-containing protein</fullName>
    </recommendedName>
</protein>
<dbReference type="InterPro" id="IPR001680">
    <property type="entry name" value="WD40_rpt"/>
</dbReference>
<keyword evidence="4" id="KW-0819">tRNA processing</keyword>
<evidence type="ECO:0000256" key="5">
    <source>
        <dbReference type="ARBA" id="ARBA00022737"/>
    </source>
</evidence>
<evidence type="ECO:0000256" key="7">
    <source>
        <dbReference type="PROSITE-ProRule" id="PRU00221"/>
    </source>
</evidence>
<dbReference type="InterPro" id="IPR015943">
    <property type="entry name" value="WD40/YVTN_repeat-like_dom_sf"/>
</dbReference>
<evidence type="ECO:0000256" key="4">
    <source>
        <dbReference type="ARBA" id="ARBA00022694"/>
    </source>
</evidence>
<evidence type="ECO:0000256" key="6">
    <source>
        <dbReference type="ARBA" id="ARBA00038255"/>
    </source>
</evidence>